<evidence type="ECO:0000256" key="2">
    <source>
        <dbReference type="ARBA" id="ARBA00022679"/>
    </source>
</evidence>
<evidence type="ECO:0000259" key="3">
    <source>
        <dbReference type="Pfam" id="PF00685"/>
    </source>
</evidence>
<sequence>MSGILWLASFPKSGNTWLRIFIENLFRNSVEPVSINDLGVVRYGDMMGPLYEQLAGKPLDQLNDAEIHALRGPLQKSWASQPETAIAKTHNALMLHEGAPLIHLEHTAGAVYVVRNVYDVTVSYADHYRLGLDDAVEAMTSDLQTTKTSKAAVFQILGTWTDHYRSWHAVENFEPLTLKYESMARSPVKAFGSFMRYLGVPKDPERLKRAIRNSSFSVVAGQEKKTGFRERVHQSQKFFRTGGVGGYRRVLSEDHVKRLTERHYDLLLELGYISKSGTPRI</sequence>
<reference evidence="4" key="1">
    <citation type="submission" date="2022-08" db="EMBL/GenBank/DDBJ databases">
        <title>Nisaea acidiphila sp. nov., isolated from a marine algal debris and emended description of the genus Nisaea Urios et al. 2008.</title>
        <authorList>
            <person name="Kwon K."/>
        </authorList>
    </citation>
    <scope>NUCLEOTIDE SEQUENCE</scope>
    <source>
        <strain evidence="4">MEBiC11861</strain>
    </source>
</reference>
<name>A0A9J7AKE0_9PROT</name>
<dbReference type="Gene3D" id="3.40.50.300">
    <property type="entry name" value="P-loop containing nucleotide triphosphate hydrolases"/>
    <property type="match status" value="1"/>
</dbReference>
<organism evidence="4 5">
    <name type="scientific">Nisaea acidiphila</name>
    <dbReference type="NCBI Taxonomy" id="1862145"/>
    <lineage>
        <taxon>Bacteria</taxon>
        <taxon>Pseudomonadati</taxon>
        <taxon>Pseudomonadota</taxon>
        <taxon>Alphaproteobacteria</taxon>
        <taxon>Rhodospirillales</taxon>
        <taxon>Thalassobaculaceae</taxon>
        <taxon>Nisaea</taxon>
    </lineage>
</organism>
<keyword evidence="5" id="KW-1185">Reference proteome</keyword>
<feature type="domain" description="Sulfotransferase" evidence="3">
    <location>
        <begin position="5"/>
        <end position="261"/>
    </location>
</feature>
<dbReference type="Proteomes" id="UP001060336">
    <property type="component" value="Chromosome"/>
</dbReference>
<gene>
    <name evidence="4" type="ORF">NUH88_11025</name>
</gene>
<keyword evidence="2" id="KW-0808">Transferase</keyword>
<dbReference type="EMBL" id="CP102480">
    <property type="protein sequence ID" value="UUX47952.1"/>
    <property type="molecule type" value="Genomic_DNA"/>
</dbReference>
<dbReference type="KEGG" id="naci:NUH88_11025"/>
<dbReference type="InterPro" id="IPR027417">
    <property type="entry name" value="P-loop_NTPase"/>
</dbReference>
<proteinExistence type="inferred from homology"/>
<dbReference type="InterPro" id="IPR000863">
    <property type="entry name" value="Sulfotransferase_dom"/>
</dbReference>
<evidence type="ECO:0000256" key="1">
    <source>
        <dbReference type="ARBA" id="ARBA00005771"/>
    </source>
</evidence>
<accession>A0A9J7AKE0</accession>
<dbReference type="PANTHER" id="PTHR11783">
    <property type="entry name" value="SULFOTRANSFERASE SULT"/>
    <property type="match status" value="1"/>
</dbReference>
<comment type="similarity">
    <text evidence="1">Belongs to the sulfotransferase 1 family.</text>
</comment>
<dbReference type="Pfam" id="PF00685">
    <property type="entry name" value="Sulfotransfer_1"/>
    <property type="match status" value="1"/>
</dbReference>
<dbReference type="GO" id="GO:0008146">
    <property type="term" value="F:sulfotransferase activity"/>
    <property type="evidence" value="ECO:0007669"/>
    <property type="project" value="InterPro"/>
</dbReference>
<evidence type="ECO:0000313" key="5">
    <source>
        <dbReference type="Proteomes" id="UP001060336"/>
    </source>
</evidence>
<dbReference type="RefSeq" id="WP_257766461.1">
    <property type="nucleotide sequence ID" value="NZ_CP102480.1"/>
</dbReference>
<protein>
    <submittedName>
        <fullName evidence="4">Sulfotransferase domain-containing protein</fullName>
    </submittedName>
</protein>
<dbReference type="SUPFAM" id="SSF52540">
    <property type="entry name" value="P-loop containing nucleoside triphosphate hydrolases"/>
    <property type="match status" value="1"/>
</dbReference>
<evidence type="ECO:0000313" key="4">
    <source>
        <dbReference type="EMBL" id="UUX47952.1"/>
    </source>
</evidence>
<dbReference type="AlphaFoldDB" id="A0A9J7AKE0"/>